<evidence type="ECO:0000256" key="4">
    <source>
        <dbReference type="HAMAP-Rule" id="MF_00171"/>
    </source>
</evidence>
<dbReference type="GO" id="GO:0160147">
    <property type="term" value="F:tRNA pseudouridine(38-40) synthase activity"/>
    <property type="evidence" value="ECO:0007669"/>
    <property type="project" value="UniProtKB-EC"/>
</dbReference>
<proteinExistence type="inferred from homology"/>
<evidence type="ECO:0000256" key="1">
    <source>
        <dbReference type="ARBA" id="ARBA00009375"/>
    </source>
</evidence>
<dbReference type="SUPFAM" id="SSF55120">
    <property type="entry name" value="Pseudouridine synthase"/>
    <property type="match status" value="1"/>
</dbReference>
<protein>
    <recommendedName>
        <fullName evidence="4">tRNA pseudouridine synthase A</fullName>
        <ecNumber evidence="4">5.4.99.12</ecNumber>
    </recommendedName>
    <alternativeName>
        <fullName evidence="4">tRNA pseudouridine(38-40) synthase</fullName>
    </alternativeName>
    <alternativeName>
        <fullName evidence="4">tRNA pseudouridylate synthase I</fullName>
    </alternativeName>
    <alternativeName>
        <fullName evidence="4">tRNA-uridine isomerase I</fullName>
    </alternativeName>
</protein>
<organism evidence="7 8">
    <name type="scientific">Leeuwenhoekiella parthenopeia</name>
    <dbReference type="NCBI Taxonomy" id="2890320"/>
    <lineage>
        <taxon>Bacteria</taxon>
        <taxon>Pseudomonadati</taxon>
        <taxon>Bacteroidota</taxon>
        <taxon>Flavobacteriia</taxon>
        <taxon>Flavobacteriales</taxon>
        <taxon>Flavobacteriaceae</taxon>
        <taxon>Leeuwenhoekiella</taxon>
    </lineage>
</organism>
<evidence type="ECO:0000256" key="5">
    <source>
        <dbReference type="RuleBase" id="RU003792"/>
    </source>
</evidence>
<feature type="active site" description="Nucleophile" evidence="4">
    <location>
        <position position="51"/>
    </location>
</feature>
<dbReference type="RefSeq" id="WP_228229526.1">
    <property type="nucleotide sequence ID" value="NZ_JAJGMW010000007.1"/>
</dbReference>
<sequence length="255" mass="29187">MRYFIDIAYDGTAYHGWQRQPQSITVQEELEKALTTLLRSEIAVTGAGRTDAGVHAKQLWVHFDYANLLTPDEQQHLVFRLNRFLPQAIAVKTMTPAAAEAHARFDAIERSYSYFIHQQKNPFLVNQSYFFEAEVDLELMNKAAKLLLGRQDFKCFSRSNTDVKTYLCDIREAFWSREEDRLVFRITADRFLRNMVRAVVGTLLDVGLKKTSVNELKDIIAGGERSEAGASAPAHGLYLTAVRYPEEIFIPYGRQ</sequence>
<dbReference type="PANTHER" id="PTHR11142:SF0">
    <property type="entry name" value="TRNA PSEUDOURIDINE SYNTHASE-LIKE 1"/>
    <property type="match status" value="1"/>
</dbReference>
<comment type="catalytic activity">
    <reaction evidence="4 5">
        <text>uridine(38/39/40) in tRNA = pseudouridine(38/39/40) in tRNA</text>
        <dbReference type="Rhea" id="RHEA:22376"/>
        <dbReference type="Rhea" id="RHEA-COMP:10085"/>
        <dbReference type="Rhea" id="RHEA-COMP:10087"/>
        <dbReference type="ChEBI" id="CHEBI:65314"/>
        <dbReference type="ChEBI" id="CHEBI:65315"/>
        <dbReference type="EC" id="5.4.99.12"/>
    </reaction>
</comment>
<evidence type="ECO:0000313" key="7">
    <source>
        <dbReference type="EMBL" id="MCC4212434.1"/>
    </source>
</evidence>
<comment type="subunit">
    <text evidence="4">Homodimer.</text>
</comment>
<dbReference type="InterPro" id="IPR020095">
    <property type="entry name" value="PsdUridine_synth_TruA_C"/>
</dbReference>
<dbReference type="PIRSF" id="PIRSF001430">
    <property type="entry name" value="tRNA_psdUrid_synth"/>
    <property type="match status" value="1"/>
</dbReference>
<comment type="caution">
    <text evidence="7">The sequence shown here is derived from an EMBL/GenBank/DDBJ whole genome shotgun (WGS) entry which is preliminary data.</text>
</comment>
<dbReference type="CDD" id="cd02570">
    <property type="entry name" value="PseudoU_synth_EcTruA"/>
    <property type="match status" value="1"/>
</dbReference>
<evidence type="ECO:0000256" key="3">
    <source>
        <dbReference type="ARBA" id="ARBA00023235"/>
    </source>
</evidence>
<comment type="function">
    <text evidence="4">Formation of pseudouridine at positions 38, 39 and 40 in the anticodon stem and loop of transfer RNAs.</text>
</comment>
<dbReference type="EC" id="5.4.99.12" evidence="4"/>
<dbReference type="PANTHER" id="PTHR11142">
    <property type="entry name" value="PSEUDOURIDYLATE SYNTHASE"/>
    <property type="match status" value="1"/>
</dbReference>
<comment type="similarity">
    <text evidence="1 4 5">Belongs to the tRNA pseudouridine synthase TruA family.</text>
</comment>
<dbReference type="InterPro" id="IPR001406">
    <property type="entry name" value="PsdUridine_synth_TruA"/>
</dbReference>
<name>A0ABS8GR13_9FLAO</name>
<dbReference type="InterPro" id="IPR020094">
    <property type="entry name" value="TruA/RsuA/RluB/E/F_N"/>
</dbReference>
<feature type="domain" description="Pseudouridine synthase I TruA alpha/beta" evidence="6">
    <location>
        <begin position="143"/>
        <end position="245"/>
    </location>
</feature>
<dbReference type="Pfam" id="PF01416">
    <property type="entry name" value="PseudoU_synth_1"/>
    <property type="match status" value="2"/>
</dbReference>
<gene>
    <name evidence="4 7" type="primary">truA</name>
    <name evidence="7" type="ORF">LLW17_06865</name>
</gene>
<feature type="binding site" evidence="4">
    <location>
        <position position="112"/>
    </location>
    <ligand>
        <name>substrate</name>
    </ligand>
</feature>
<dbReference type="InterPro" id="IPR020103">
    <property type="entry name" value="PsdUridine_synth_cat_dom_sf"/>
</dbReference>
<comment type="caution">
    <text evidence="4">Lacks conserved residue(s) required for the propagation of feature annotation.</text>
</comment>
<keyword evidence="3 4" id="KW-0413">Isomerase</keyword>
<evidence type="ECO:0000259" key="6">
    <source>
        <dbReference type="Pfam" id="PF01416"/>
    </source>
</evidence>
<accession>A0ABS8GR13</accession>
<keyword evidence="8" id="KW-1185">Reference proteome</keyword>
<keyword evidence="2 4" id="KW-0819">tRNA processing</keyword>
<dbReference type="Gene3D" id="3.30.70.660">
    <property type="entry name" value="Pseudouridine synthase I, catalytic domain, C-terminal subdomain"/>
    <property type="match status" value="1"/>
</dbReference>
<evidence type="ECO:0000313" key="8">
    <source>
        <dbReference type="Proteomes" id="UP001197770"/>
    </source>
</evidence>
<dbReference type="InterPro" id="IPR020097">
    <property type="entry name" value="PsdUridine_synth_TruA_a/b_dom"/>
</dbReference>
<dbReference type="NCBIfam" id="TIGR00071">
    <property type="entry name" value="hisT_truA"/>
    <property type="match status" value="1"/>
</dbReference>
<reference evidence="7 8" key="1">
    <citation type="submission" date="2021-11" db="EMBL/GenBank/DDBJ databases">
        <title>Seasonal and diel survey of microbial diversity of the Tyrrhenian coast.</title>
        <authorList>
            <person name="Gattoni G."/>
            <person name="Corral P."/>
        </authorList>
    </citation>
    <scope>NUCLEOTIDE SEQUENCE [LARGE SCALE GENOMIC DNA]</scope>
    <source>
        <strain evidence="7 8">Mr9</strain>
    </source>
</reference>
<dbReference type="HAMAP" id="MF_00171">
    <property type="entry name" value="TruA"/>
    <property type="match status" value="1"/>
</dbReference>
<dbReference type="Gene3D" id="3.30.70.580">
    <property type="entry name" value="Pseudouridine synthase I, catalytic domain, N-terminal subdomain"/>
    <property type="match status" value="1"/>
</dbReference>
<evidence type="ECO:0000256" key="2">
    <source>
        <dbReference type="ARBA" id="ARBA00022694"/>
    </source>
</evidence>
<dbReference type="Proteomes" id="UP001197770">
    <property type="component" value="Unassembled WGS sequence"/>
</dbReference>
<feature type="domain" description="Pseudouridine synthase I TruA alpha/beta" evidence="6">
    <location>
        <begin position="8"/>
        <end position="106"/>
    </location>
</feature>
<dbReference type="EMBL" id="JAJGMW010000007">
    <property type="protein sequence ID" value="MCC4212434.1"/>
    <property type="molecule type" value="Genomic_DNA"/>
</dbReference>